<keyword evidence="10" id="KW-1185">Reference proteome</keyword>
<keyword evidence="3 5" id="KW-0863">Zinc-finger</keyword>
<feature type="domain" description="OTU" evidence="8">
    <location>
        <begin position="495"/>
        <end position="637"/>
    </location>
</feature>
<gene>
    <name evidence="9" type="ORF">BSAL_07425</name>
</gene>
<dbReference type="GO" id="GO:0008270">
    <property type="term" value="F:zinc ion binding"/>
    <property type="evidence" value="ECO:0007669"/>
    <property type="project" value="UniProtKB-KW"/>
</dbReference>
<dbReference type="OrthoDB" id="415023at2759"/>
<dbReference type="Gene3D" id="4.10.1060.10">
    <property type="entry name" value="Zinc finger, RanBP2-type"/>
    <property type="match status" value="1"/>
</dbReference>
<dbReference type="Pfam" id="PF02338">
    <property type="entry name" value="OTU"/>
    <property type="match status" value="1"/>
</dbReference>
<dbReference type="AlphaFoldDB" id="A0A0S4KIY2"/>
<dbReference type="EMBL" id="CYKH01001404">
    <property type="protein sequence ID" value="CUI14536.1"/>
    <property type="molecule type" value="Genomic_DNA"/>
</dbReference>
<dbReference type="PANTHER" id="PTHR12419:SF111">
    <property type="entry name" value="OVARIAN TUMOR DOMAIN-CONTAINING DEUBIQUITINATING ENZYME 9"/>
    <property type="match status" value="1"/>
</dbReference>
<accession>A0A0S4KIY2</accession>
<protein>
    <submittedName>
        <fullName evidence="9">OTU-like cysteine protease, putative</fullName>
    </submittedName>
</protein>
<keyword evidence="9" id="KW-0645">Protease</keyword>
<keyword evidence="4" id="KW-0862">Zinc</keyword>
<evidence type="ECO:0000256" key="2">
    <source>
        <dbReference type="ARBA" id="ARBA00022723"/>
    </source>
</evidence>
<dbReference type="PROSITE" id="PS50199">
    <property type="entry name" value="ZF_RANBP2_2"/>
    <property type="match status" value="1"/>
</dbReference>
<name>A0A0S4KIY2_BODSA</name>
<dbReference type="PROSITE" id="PS01358">
    <property type="entry name" value="ZF_RANBP2_1"/>
    <property type="match status" value="1"/>
</dbReference>
<dbReference type="PROSITE" id="PS50802">
    <property type="entry name" value="OTU"/>
    <property type="match status" value="1"/>
</dbReference>
<dbReference type="PANTHER" id="PTHR12419">
    <property type="entry name" value="OTU DOMAIN CONTAINING PROTEIN"/>
    <property type="match status" value="1"/>
</dbReference>
<dbReference type="GO" id="GO:0016579">
    <property type="term" value="P:protein deubiquitination"/>
    <property type="evidence" value="ECO:0007669"/>
    <property type="project" value="TreeGrafter"/>
</dbReference>
<keyword evidence="1" id="KW-0879">Wnt signaling pathway</keyword>
<dbReference type="InterPro" id="IPR036443">
    <property type="entry name" value="Znf_RanBP2_sf"/>
</dbReference>
<dbReference type="InterPro" id="IPR003323">
    <property type="entry name" value="OTU_dom"/>
</dbReference>
<reference evidence="10" key="1">
    <citation type="submission" date="2015-09" db="EMBL/GenBank/DDBJ databases">
        <authorList>
            <consortium name="Pathogen Informatics"/>
        </authorList>
    </citation>
    <scope>NUCLEOTIDE SEQUENCE [LARGE SCALE GENOMIC DNA]</scope>
    <source>
        <strain evidence="10">Lake Konstanz</strain>
    </source>
</reference>
<dbReference type="Gene3D" id="3.90.70.80">
    <property type="match status" value="1"/>
</dbReference>
<dbReference type="GO" id="GO:0006508">
    <property type="term" value="P:proteolysis"/>
    <property type="evidence" value="ECO:0007669"/>
    <property type="project" value="UniProtKB-KW"/>
</dbReference>
<organism evidence="9 10">
    <name type="scientific">Bodo saltans</name>
    <name type="common">Flagellated protozoan</name>
    <dbReference type="NCBI Taxonomy" id="75058"/>
    <lineage>
        <taxon>Eukaryota</taxon>
        <taxon>Discoba</taxon>
        <taxon>Euglenozoa</taxon>
        <taxon>Kinetoplastea</taxon>
        <taxon>Metakinetoplastina</taxon>
        <taxon>Eubodonida</taxon>
        <taxon>Bodonidae</taxon>
        <taxon>Bodo</taxon>
    </lineage>
</organism>
<dbReference type="InterPro" id="IPR001876">
    <property type="entry name" value="Znf_RanBP2"/>
</dbReference>
<dbReference type="CDD" id="cd22751">
    <property type="entry name" value="OTU_plant_OTU9-like"/>
    <property type="match status" value="1"/>
</dbReference>
<dbReference type="VEuPathDB" id="TriTrypDB:BSAL_07425"/>
<dbReference type="Proteomes" id="UP000051952">
    <property type="component" value="Unassembled WGS sequence"/>
</dbReference>
<dbReference type="SMART" id="SM00547">
    <property type="entry name" value="ZnF_RBZ"/>
    <property type="match status" value="2"/>
</dbReference>
<proteinExistence type="predicted"/>
<dbReference type="GO" id="GO:0016055">
    <property type="term" value="P:Wnt signaling pathway"/>
    <property type="evidence" value="ECO:0007669"/>
    <property type="project" value="UniProtKB-KW"/>
</dbReference>
<evidence type="ECO:0000313" key="9">
    <source>
        <dbReference type="EMBL" id="CUI14536.1"/>
    </source>
</evidence>
<feature type="region of interest" description="Disordered" evidence="6">
    <location>
        <begin position="268"/>
        <end position="314"/>
    </location>
</feature>
<evidence type="ECO:0000256" key="6">
    <source>
        <dbReference type="SAM" id="MobiDB-lite"/>
    </source>
</evidence>
<evidence type="ECO:0000256" key="5">
    <source>
        <dbReference type="PROSITE-ProRule" id="PRU00322"/>
    </source>
</evidence>
<evidence type="ECO:0000256" key="1">
    <source>
        <dbReference type="ARBA" id="ARBA00022687"/>
    </source>
</evidence>
<keyword evidence="2" id="KW-0479">Metal-binding</keyword>
<evidence type="ECO:0000256" key="3">
    <source>
        <dbReference type="ARBA" id="ARBA00022771"/>
    </source>
</evidence>
<dbReference type="InterPro" id="IPR050704">
    <property type="entry name" value="Peptidase_C85-like"/>
</dbReference>
<feature type="domain" description="RanBP2-type" evidence="7">
    <location>
        <begin position="376"/>
        <end position="405"/>
    </location>
</feature>
<evidence type="ECO:0000313" key="10">
    <source>
        <dbReference type="Proteomes" id="UP000051952"/>
    </source>
</evidence>
<dbReference type="GO" id="GO:0004843">
    <property type="term" value="F:cysteine-type deubiquitinase activity"/>
    <property type="evidence" value="ECO:0007669"/>
    <property type="project" value="TreeGrafter"/>
</dbReference>
<evidence type="ECO:0000259" key="8">
    <source>
        <dbReference type="PROSITE" id="PS50802"/>
    </source>
</evidence>
<dbReference type="SUPFAM" id="SSF54001">
    <property type="entry name" value="Cysteine proteinases"/>
    <property type="match status" value="1"/>
</dbReference>
<dbReference type="SUPFAM" id="SSF90209">
    <property type="entry name" value="Ran binding protein zinc finger-like"/>
    <property type="match status" value="1"/>
</dbReference>
<sequence>MSGRLQSGTPHLAALIRAKLTREGSPAAGGCSAYRRVSDAAARRSEGGRCCWLCSNEIRTSNRGESVYLVDNACGATGEGCPCLCAGCFLVAYLTLRDSFPSSQERLVTHRKLEAKFDASVDQLLSGTSSAVANAVAAETGLGLSQTATATQRETLFVNSYSLRSFVAVDADAASEASSPPPTTPSMVPFSKSSRAVPTPPSVLGAVGDWQCPQCTLVNTAASGNVVRCSACNATNPEAYPCHCCSTLLHPRLFQLGKAPLRCAVRVSPPAPPPHPPTTHISPTTTPRSMHSNTSPPHPPTTRPASKRTSAPPLLFDNSTVASTQVVDSFVKRNSVLSPLGRSISSALDFIKSDSQPATTTANSVSTKTVTLEALRHQLWVCDSCTLVNVRATRCCEMCGGPRQVACGKCTLLNSVPAIAYQTHAAPSVSCEICTKPIAIPDVDARLAAFAFDSKQQQPLDVSMTSSMMREARRSDDIVKGERRLRHRVEKQLHAFMRVQVGDGSCLFRAISDELFGQPLLHQVVRHLICSYMASPEARGGYSLYFESDSVYDGYLQRLAQEGTWGDELCIHAASQLFHTTITVISSMETYWSQTFQAPLEGNDDDEARTSSTNNKQPIRIFLAYTNPVHFDSIRLERSAPPSSGGGDETSSATMMGQLLHSLTESLLEERQWTDAGHDHAMIASKANTDNEWHMVHTEDHQ</sequence>
<keyword evidence="9" id="KW-0378">Hydrolase</keyword>
<evidence type="ECO:0000259" key="7">
    <source>
        <dbReference type="PROSITE" id="PS50199"/>
    </source>
</evidence>
<feature type="compositionally biased region" description="Low complexity" evidence="6">
    <location>
        <begin position="278"/>
        <end position="295"/>
    </location>
</feature>
<evidence type="ECO:0000256" key="4">
    <source>
        <dbReference type="ARBA" id="ARBA00022833"/>
    </source>
</evidence>
<dbReference type="InterPro" id="IPR038765">
    <property type="entry name" value="Papain-like_cys_pep_sf"/>
</dbReference>